<feature type="domain" description="EamA" evidence="8">
    <location>
        <begin position="8"/>
        <end position="141"/>
    </location>
</feature>
<dbReference type="PANTHER" id="PTHR42920:SF5">
    <property type="entry name" value="EAMA DOMAIN-CONTAINING PROTEIN"/>
    <property type="match status" value="1"/>
</dbReference>
<dbReference type="OrthoDB" id="154915at2"/>
<dbReference type="AlphaFoldDB" id="A0A1M5LR69"/>
<evidence type="ECO:0000256" key="5">
    <source>
        <dbReference type="ARBA" id="ARBA00022989"/>
    </source>
</evidence>
<evidence type="ECO:0000256" key="7">
    <source>
        <dbReference type="SAM" id="Phobius"/>
    </source>
</evidence>
<feature type="transmembrane region" description="Helical" evidence="7">
    <location>
        <begin position="127"/>
        <end position="145"/>
    </location>
</feature>
<organism evidence="9 10">
    <name type="scientific">Geodermatophilus nigrescens</name>
    <dbReference type="NCBI Taxonomy" id="1070870"/>
    <lineage>
        <taxon>Bacteria</taxon>
        <taxon>Bacillati</taxon>
        <taxon>Actinomycetota</taxon>
        <taxon>Actinomycetes</taxon>
        <taxon>Geodermatophilales</taxon>
        <taxon>Geodermatophilaceae</taxon>
        <taxon>Geodermatophilus</taxon>
    </lineage>
</organism>
<feature type="transmembrane region" description="Helical" evidence="7">
    <location>
        <begin position="224"/>
        <end position="244"/>
    </location>
</feature>
<comment type="subcellular location">
    <subcellularLocation>
        <location evidence="1">Cell membrane</location>
        <topology evidence="1">Multi-pass membrane protein</topology>
    </subcellularLocation>
</comment>
<accession>A0A1M5LR69</accession>
<evidence type="ECO:0000313" key="10">
    <source>
        <dbReference type="Proteomes" id="UP000184471"/>
    </source>
</evidence>
<dbReference type="Pfam" id="PF00892">
    <property type="entry name" value="EamA"/>
    <property type="match status" value="2"/>
</dbReference>
<dbReference type="GO" id="GO:0005886">
    <property type="term" value="C:plasma membrane"/>
    <property type="evidence" value="ECO:0007669"/>
    <property type="project" value="UniProtKB-SubCell"/>
</dbReference>
<feature type="domain" description="EamA" evidence="8">
    <location>
        <begin position="154"/>
        <end position="297"/>
    </location>
</feature>
<evidence type="ECO:0000256" key="4">
    <source>
        <dbReference type="ARBA" id="ARBA00022692"/>
    </source>
</evidence>
<keyword evidence="3" id="KW-1003">Cell membrane</keyword>
<proteinExistence type="inferred from homology"/>
<keyword evidence="4 7" id="KW-0812">Transmembrane</keyword>
<feature type="transmembrane region" description="Helical" evidence="7">
    <location>
        <begin position="151"/>
        <end position="171"/>
    </location>
</feature>
<dbReference type="InterPro" id="IPR000620">
    <property type="entry name" value="EamA_dom"/>
</dbReference>
<keyword evidence="10" id="KW-1185">Reference proteome</keyword>
<dbReference type="RefSeq" id="WP_073420943.1">
    <property type="nucleotide sequence ID" value="NZ_FQVX01000003.1"/>
</dbReference>
<evidence type="ECO:0000256" key="2">
    <source>
        <dbReference type="ARBA" id="ARBA00007362"/>
    </source>
</evidence>
<dbReference type="STRING" id="1070870.SAMN05444351_2899"/>
<feature type="transmembrane region" description="Helical" evidence="7">
    <location>
        <begin position="97"/>
        <end position="115"/>
    </location>
</feature>
<evidence type="ECO:0000259" key="8">
    <source>
        <dbReference type="Pfam" id="PF00892"/>
    </source>
</evidence>
<dbReference type="Proteomes" id="UP000184471">
    <property type="component" value="Unassembled WGS sequence"/>
</dbReference>
<evidence type="ECO:0000256" key="1">
    <source>
        <dbReference type="ARBA" id="ARBA00004651"/>
    </source>
</evidence>
<reference evidence="9 10" key="1">
    <citation type="submission" date="2016-11" db="EMBL/GenBank/DDBJ databases">
        <authorList>
            <person name="Jaros S."/>
            <person name="Januszkiewicz K."/>
            <person name="Wedrychowicz H."/>
        </authorList>
    </citation>
    <scope>NUCLEOTIDE SEQUENCE [LARGE SCALE GENOMIC DNA]</scope>
    <source>
        <strain evidence="9 10">DSM 45408</strain>
    </source>
</reference>
<dbReference type="InterPro" id="IPR051258">
    <property type="entry name" value="Diverse_Substrate_Transporter"/>
</dbReference>
<sequence>MHRRPAVGYLLTVAAAGLFAVNGTVSTLALRSGVPPTWLTAMRCGGAAVGLLLALALVSPRRLRLTRREVPFLVVFGVVGVALTQFLYYVAIGRLPVGIALVFEMTAPVLIALWVRLVRREPVRPRIWLALSLSLGGLVLVAQVWQGGGSLDALGVGAALAAAVCLATYYLMGERGAADRDPVALTCWSFVAAALFWAVVAPWTPFDPALLGEAVPVSLGSARLPLWVLVAWIVVLGAITPFWLSIAALRHLPPTTAGLVATVEPVFASVVAWLWVEQVLTGWQVLGGIVVLTGIALAQTARVTARRAAPAPVPETPAPL</sequence>
<comment type="similarity">
    <text evidence="2">Belongs to the EamA transporter family.</text>
</comment>
<feature type="transmembrane region" description="Helical" evidence="7">
    <location>
        <begin position="183"/>
        <end position="204"/>
    </location>
</feature>
<dbReference type="EMBL" id="FQVX01000003">
    <property type="protein sequence ID" value="SHG67642.1"/>
    <property type="molecule type" value="Genomic_DNA"/>
</dbReference>
<evidence type="ECO:0000256" key="6">
    <source>
        <dbReference type="ARBA" id="ARBA00023136"/>
    </source>
</evidence>
<dbReference type="SUPFAM" id="SSF103481">
    <property type="entry name" value="Multidrug resistance efflux transporter EmrE"/>
    <property type="match status" value="2"/>
</dbReference>
<feature type="transmembrane region" description="Helical" evidence="7">
    <location>
        <begin position="256"/>
        <end position="276"/>
    </location>
</feature>
<keyword evidence="6 7" id="KW-0472">Membrane</keyword>
<keyword evidence="5 7" id="KW-1133">Transmembrane helix</keyword>
<evidence type="ECO:0000256" key="3">
    <source>
        <dbReference type="ARBA" id="ARBA00022475"/>
    </source>
</evidence>
<evidence type="ECO:0000313" key="9">
    <source>
        <dbReference type="EMBL" id="SHG67642.1"/>
    </source>
</evidence>
<name>A0A1M5LR69_9ACTN</name>
<feature type="transmembrane region" description="Helical" evidence="7">
    <location>
        <begin position="282"/>
        <end position="298"/>
    </location>
</feature>
<protein>
    <submittedName>
        <fullName evidence="9">Threonine/homoserine efflux transporter RhtA</fullName>
    </submittedName>
</protein>
<feature type="transmembrane region" description="Helical" evidence="7">
    <location>
        <begin position="39"/>
        <end position="58"/>
    </location>
</feature>
<dbReference type="PANTHER" id="PTHR42920">
    <property type="entry name" value="OS03G0707200 PROTEIN-RELATED"/>
    <property type="match status" value="1"/>
</dbReference>
<feature type="transmembrane region" description="Helical" evidence="7">
    <location>
        <begin position="70"/>
        <end position="91"/>
    </location>
</feature>
<dbReference type="InterPro" id="IPR037185">
    <property type="entry name" value="EmrE-like"/>
</dbReference>
<gene>
    <name evidence="9" type="ORF">SAMN05444351_2899</name>
</gene>